<evidence type="ECO:0000259" key="1">
    <source>
        <dbReference type="PROSITE" id="PS50011"/>
    </source>
</evidence>
<dbReference type="SMART" id="SM00220">
    <property type="entry name" value="S_TKc"/>
    <property type="match status" value="1"/>
</dbReference>
<dbReference type="GO" id="GO:0004672">
    <property type="term" value="F:protein kinase activity"/>
    <property type="evidence" value="ECO:0007669"/>
    <property type="project" value="InterPro"/>
</dbReference>
<keyword evidence="3" id="KW-1185">Reference proteome</keyword>
<evidence type="ECO:0000313" key="2">
    <source>
        <dbReference type="EMBL" id="KAF7298735.1"/>
    </source>
</evidence>
<protein>
    <submittedName>
        <fullName evidence="2">Kinase-like protein</fullName>
    </submittedName>
</protein>
<dbReference type="RefSeq" id="XP_037218123.1">
    <property type="nucleotide sequence ID" value="XM_037364881.1"/>
</dbReference>
<accession>A0A8H6SJ10</accession>
<dbReference type="PANTHER" id="PTHR24362">
    <property type="entry name" value="SERINE/THREONINE-PROTEIN KINASE NEK"/>
    <property type="match status" value="1"/>
</dbReference>
<dbReference type="Proteomes" id="UP000636479">
    <property type="component" value="Unassembled WGS sequence"/>
</dbReference>
<organism evidence="2 3">
    <name type="scientific">Mycena indigotica</name>
    <dbReference type="NCBI Taxonomy" id="2126181"/>
    <lineage>
        <taxon>Eukaryota</taxon>
        <taxon>Fungi</taxon>
        <taxon>Dikarya</taxon>
        <taxon>Basidiomycota</taxon>
        <taxon>Agaricomycotina</taxon>
        <taxon>Agaricomycetes</taxon>
        <taxon>Agaricomycetidae</taxon>
        <taxon>Agaricales</taxon>
        <taxon>Marasmiineae</taxon>
        <taxon>Mycenaceae</taxon>
        <taxon>Mycena</taxon>
    </lineage>
</organism>
<dbReference type="InterPro" id="IPR011009">
    <property type="entry name" value="Kinase-like_dom_sf"/>
</dbReference>
<dbReference type="AlphaFoldDB" id="A0A8H6SJ10"/>
<dbReference type="Pfam" id="PF00069">
    <property type="entry name" value="Pkinase"/>
    <property type="match status" value="1"/>
</dbReference>
<dbReference type="OrthoDB" id="1668230at2759"/>
<gene>
    <name evidence="2" type="ORF">MIND_00821000</name>
</gene>
<evidence type="ECO:0000313" key="3">
    <source>
        <dbReference type="Proteomes" id="UP000636479"/>
    </source>
</evidence>
<keyword evidence="2" id="KW-0808">Transferase</keyword>
<dbReference type="InterPro" id="IPR000719">
    <property type="entry name" value="Prot_kinase_dom"/>
</dbReference>
<dbReference type="PROSITE" id="PS50011">
    <property type="entry name" value="PROTEIN_KINASE_DOM"/>
    <property type="match status" value="1"/>
</dbReference>
<feature type="domain" description="Protein kinase" evidence="1">
    <location>
        <begin position="1"/>
        <end position="259"/>
    </location>
</feature>
<dbReference type="EMBL" id="JACAZF010000007">
    <property type="protein sequence ID" value="KAF7298735.1"/>
    <property type="molecule type" value="Genomic_DNA"/>
</dbReference>
<dbReference type="GO" id="GO:0005524">
    <property type="term" value="F:ATP binding"/>
    <property type="evidence" value="ECO:0007669"/>
    <property type="project" value="InterPro"/>
</dbReference>
<name>A0A8H6SJ10_9AGAR</name>
<proteinExistence type="predicted"/>
<dbReference type="PANTHER" id="PTHR24362:SF309">
    <property type="entry name" value="PROTEIN KINASE DOMAIN-CONTAINING PROTEIN"/>
    <property type="match status" value="1"/>
</dbReference>
<dbReference type="InterPro" id="IPR008271">
    <property type="entry name" value="Ser/Thr_kinase_AS"/>
</dbReference>
<comment type="caution">
    <text evidence="2">The sequence shown here is derived from an EMBL/GenBank/DDBJ whole genome shotgun (WGS) entry which is preliminary data.</text>
</comment>
<dbReference type="SUPFAM" id="SSF56112">
    <property type="entry name" value="Protein kinase-like (PK-like)"/>
    <property type="match status" value="1"/>
</dbReference>
<sequence length="259" mass="29025">MTGGSSSPGLEYDNLEARMNAPLGAWPGDMDIADLDGEQFSATEHAIVRSTRDNQHVFKYYYSLTGEDLTPRITREMRMMLLAGEDISVKVEGRLIVGGILEGFVMPRETVLDLERPKDIKRGWIGQLQSLVSNMHNKGILHGDIKPTNVLVTASGRLVLCDWAAAQLKAEAKAPNEGTSAYQSPWRCRHYELPLCESDDLYALGISIWEIWLGKLPFSLERQEYSLEQQIANGLKPDLDAVDDENIRSLIEMYLNSQP</sequence>
<keyword evidence="2" id="KW-0418">Kinase</keyword>
<reference evidence="2" key="1">
    <citation type="submission" date="2020-05" db="EMBL/GenBank/DDBJ databases">
        <title>Mycena genomes resolve the evolution of fungal bioluminescence.</title>
        <authorList>
            <person name="Tsai I.J."/>
        </authorList>
    </citation>
    <scope>NUCLEOTIDE SEQUENCE</scope>
    <source>
        <strain evidence="2">171206Taipei</strain>
    </source>
</reference>
<dbReference type="GeneID" id="59347397"/>
<dbReference type="PROSITE" id="PS00108">
    <property type="entry name" value="PROTEIN_KINASE_ST"/>
    <property type="match status" value="1"/>
</dbReference>
<dbReference type="Gene3D" id="1.10.510.10">
    <property type="entry name" value="Transferase(Phosphotransferase) domain 1"/>
    <property type="match status" value="1"/>
</dbReference>